<evidence type="ECO:0000256" key="7">
    <source>
        <dbReference type="ARBA" id="ARBA00022729"/>
    </source>
</evidence>
<feature type="region of interest" description="Disordered" evidence="21">
    <location>
        <begin position="60"/>
        <end position="127"/>
    </location>
</feature>
<dbReference type="KEGG" id="aplc:110980987"/>
<dbReference type="Pfam" id="PF01299">
    <property type="entry name" value="Lamp2-like_luminal"/>
    <property type="match status" value="1"/>
</dbReference>
<evidence type="ECO:0000256" key="13">
    <source>
        <dbReference type="ARBA" id="ARBA00023273"/>
    </source>
</evidence>
<dbReference type="AlphaFoldDB" id="A0A8B7YQU7"/>
<dbReference type="GeneID" id="110980987"/>
<dbReference type="RefSeq" id="XP_022093796.1">
    <property type="nucleotide sequence ID" value="XM_022238104.1"/>
</dbReference>
<feature type="domain" description="Lysosome-associated membrane glycoprotein 2-like luminal" evidence="24">
    <location>
        <begin position="128"/>
        <end position="283"/>
    </location>
</feature>
<evidence type="ECO:0000256" key="15">
    <source>
        <dbReference type="ARBA" id="ARBA00029428"/>
    </source>
</evidence>
<evidence type="ECO:0000256" key="9">
    <source>
        <dbReference type="ARBA" id="ARBA00022989"/>
    </source>
</evidence>
<organism evidence="25 26">
    <name type="scientific">Acanthaster planci</name>
    <name type="common">Crown-of-thorns starfish</name>
    <dbReference type="NCBI Taxonomy" id="133434"/>
    <lineage>
        <taxon>Eukaryota</taxon>
        <taxon>Metazoa</taxon>
        <taxon>Echinodermata</taxon>
        <taxon>Eleutherozoa</taxon>
        <taxon>Asterozoa</taxon>
        <taxon>Asteroidea</taxon>
        <taxon>Valvatacea</taxon>
        <taxon>Valvatida</taxon>
        <taxon>Acanthasteridae</taxon>
        <taxon>Acanthaster</taxon>
    </lineage>
</organism>
<evidence type="ECO:0000256" key="14">
    <source>
        <dbReference type="ARBA" id="ARBA00023329"/>
    </source>
</evidence>
<dbReference type="PRINTS" id="PR00336">
    <property type="entry name" value="LYSASSOCTDMP"/>
</dbReference>
<evidence type="ECO:0000256" key="19">
    <source>
        <dbReference type="ARBA" id="ARBA00076257"/>
    </source>
</evidence>
<evidence type="ECO:0000256" key="21">
    <source>
        <dbReference type="SAM" id="MobiDB-lite"/>
    </source>
</evidence>
<proteinExistence type="inferred from homology"/>
<dbReference type="OMA" id="WSIKGAN"/>
<evidence type="ECO:0000259" key="24">
    <source>
        <dbReference type="Pfam" id="PF01299"/>
    </source>
</evidence>
<dbReference type="InterPro" id="IPR048528">
    <property type="entry name" value="Lamp2-like_luminal"/>
</dbReference>
<comment type="subcellular location">
    <subcellularLocation>
        <location evidence="4">Cell projection</location>
        <location evidence="4">Dendrite</location>
    </subcellularLocation>
    <subcellularLocation>
        <location evidence="17">Cell projection</location>
        <location evidence="17">Growth cone membrane</location>
        <topology evidence="17">Single-pass type I membrane protein</topology>
    </subcellularLocation>
    <subcellularLocation>
        <location evidence="15">Cytoplasmic vesicle</location>
        <location evidence="15">Secretory vesicle</location>
        <location evidence="15">Synaptic vesicle membrane</location>
        <topology evidence="15">Single-pass type I membrane protein</topology>
    </subcellularLocation>
    <subcellularLocation>
        <location evidence="2">Early endosome membrane</location>
        <topology evidence="2">Single-pass type I membrane protein</topology>
    </subcellularLocation>
    <subcellularLocation>
        <location evidence="1">Endoplasmic reticulum-Golgi intermediate compartment membrane</location>
        <topology evidence="1">Single-pass type I membrane protein</topology>
    </subcellularLocation>
    <subcellularLocation>
        <location evidence="20">Membrane</location>
        <topology evidence="20">Single-pass type I membrane protein</topology>
    </subcellularLocation>
    <subcellularLocation>
        <location evidence="3">Recycling endosome</location>
    </subcellularLocation>
</comment>
<feature type="disulfide bond" evidence="20">
    <location>
        <begin position="259"/>
        <end position="296"/>
    </location>
</feature>
<dbReference type="Gene3D" id="2.40.160.110">
    <property type="match status" value="1"/>
</dbReference>
<keyword evidence="13" id="KW-0966">Cell projection</keyword>
<comment type="similarity">
    <text evidence="5 20">Belongs to the LAMP family.</text>
</comment>
<evidence type="ECO:0000313" key="25">
    <source>
        <dbReference type="Proteomes" id="UP000694845"/>
    </source>
</evidence>
<evidence type="ECO:0000256" key="23">
    <source>
        <dbReference type="SAM" id="SignalP"/>
    </source>
</evidence>
<keyword evidence="8" id="KW-0967">Endosome</keyword>
<dbReference type="GO" id="GO:0072594">
    <property type="term" value="P:establishment of protein localization to organelle"/>
    <property type="evidence" value="ECO:0007669"/>
    <property type="project" value="TreeGrafter"/>
</dbReference>
<feature type="signal peptide" evidence="23">
    <location>
        <begin position="1"/>
        <end position="23"/>
    </location>
</feature>
<dbReference type="GO" id="GO:0005765">
    <property type="term" value="C:lysosomal membrane"/>
    <property type="evidence" value="ECO:0007669"/>
    <property type="project" value="TreeGrafter"/>
</dbReference>
<evidence type="ECO:0000256" key="3">
    <source>
        <dbReference type="ARBA" id="ARBA00004172"/>
    </source>
</evidence>
<evidence type="ECO:0000256" key="11">
    <source>
        <dbReference type="ARBA" id="ARBA00023136"/>
    </source>
</evidence>
<evidence type="ECO:0000256" key="17">
    <source>
        <dbReference type="ARBA" id="ARBA00060492"/>
    </source>
</evidence>
<keyword evidence="7 23" id="KW-0732">Signal</keyword>
<reference evidence="26" key="1">
    <citation type="submission" date="2025-08" db="UniProtKB">
        <authorList>
            <consortium name="RefSeq"/>
        </authorList>
    </citation>
    <scope>IDENTIFICATION</scope>
</reference>
<evidence type="ECO:0000313" key="26">
    <source>
        <dbReference type="RefSeq" id="XP_022093796.1"/>
    </source>
</evidence>
<evidence type="ECO:0000256" key="16">
    <source>
        <dbReference type="ARBA" id="ARBA00053950"/>
    </source>
</evidence>
<dbReference type="InterPro" id="IPR002000">
    <property type="entry name" value="Lysosome-assoc_membr_glycop"/>
</dbReference>
<dbReference type="OrthoDB" id="10037042at2759"/>
<keyword evidence="10" id="KW-0770">Synapse</keyword>
<evidence type="ECO:0000256" key="8">
    <source>
        <dbReference type="ARBA" id="ARBA00022753"/>
    </source>
</evidence>
<evidence type="ECO:0000256" key="22">
    <source>
        <dbReference type="SAM" id="Phobius"/>
    </source>
</evidence>
<dbReference type="GO" id="GO:0005886">
    <property type="term" value="C:plasma membrane"/>
    <property type="evidence" value="ECO:0007669"/>
    <property type="project" value="UniProtKB-SubCell"/>
</dbReference>
<sequence>MEVMKRFSCVQLVFVLCLSSGLGITAKPTNSTAATIVLTNTTSPTPVTIATSPTPVTIATSPTPVTIATTPTPVTNATTPTHTTKATTPTHTTNATTPTHTTNATTSSPASNATTETPTTTVTPVPPGVGNWSIKGANGTVCMRMSFGAQLNISYTKTDKSRGTVVVNVNPKQADLTSDCNASSTRSLTIYPFGLVDIAWLITLTFRRQSEEYSLTSLEASWDYDMRFHDSAQKGFASASVTQDNFLMQEVTLGNSYTCPDPLTVLMSEATLRLSHMQLQPFAEKAGGKFGPAEECASGLSLTIIIIIAVAGAVLLVAVVVLIAVVARRMKKKYRVLENE</sequence>
<evidence type="ECO:0000256" key="10">
    <source>
        <dbReference type="ARBA" id="ARBA00023018"/>
    </source>
</evidence>
<keyword evidence="9 22" id="KW-1133">Transmembrane helix</keyword>
<evidence type="ECO:0000256" key="2">
    <source>
        <dbReference type="ARBA" id="ARBA00004158"/>
    </source>
</evidence>
<keyword evidence="25" id="KW-1185">Reference proteome</keyword>
<comment type="caution">
    <text evidence="20">Lacks conserved residue(s) required for the propagation of feature annotation.</text>
</comment>
<evidence type="ECO:0000256" key="20">
    <source>
        <dbReference type="PROSITE-ProRule" id="PRU00740"/>
    </source>
</evidence>
<name>A0A8B7YQU7_ACAPL</name>
<keyword evidence="12" id="KW-0325">Glycoprotein</keyword>
<dbReference type="Proteomes" id="UP000694845">
    <property type="component" value="Unplaced"/>
</dbReference>
<dbReference type="PANTHER" id="PTHR11506:SF35">
    <property type="entry name" value="LYSOSOME-ASSOCIATED MEMBRANE GLYCOPROTEIN 5"/>
    <property type="match status" value="1"/>
</dbReference>
<keyword evidence="20" id="KW-1015">Disulfide bond</keyword>
<feature type="compositionally biased region" description="Low complexity" evidence="21">
    <location>
        <begin position="60"/>
        <end position="123"/>
    </location>
</feature>
<gene>
    <name evidence="26" type="primary">LOC110980987</name>
</gene>
<evidence type="ECO:0000256" key="18">
    <source>
        <dbReference type="ARBA" id="ARBA00074379"/>
    </source>
</evidence>
<evidence type="ECO:0000256" key="1">
    <source>
        <dbReference type="ARBA" id="ARBA00004151"/>
    </source>
</evidence>
<evidence type="ECO:0000256" key="4">
    <source>
        <dbReference type="ARBA" id="ARBA00004279"/>
    </source>
</evidence>
<accession>A0A8B7YQU7</accession>
<comment type="function">
    <text evidence="16">Plays a role in short-term synaptic plasticity in a subset of GABAergic neurons in the brain.</text>
</comment>
<keyword evidence="11 20" id="KW-0472">Membrane</keyword>
<feature type="chain" id="PRO_5034373746" description="Lysosome-associated membrane glycoprotein 5" evidence="23">
    <location>
        <begin position="24"/>
        <end position="340"/>
    </location>
</feature>
<evidence type="ECO:0000256" key="12">
    <source>
        <dbReference type="ARBA" id="ARBA00023180"/>
    </source>
</evidence>
<feature type="disulfide bond" evidence="20">
    <location>
        <begin position="142"/>
        <end position="180"/>
    </location>
</feature>
<evidence type="ECO:0000256" key="5">
    <source>
        <dbReference type="ARBA" id="ARBA00009644"/>
    </source>
</evidence>
<keyword evidence="14" id="KW-0968">Cytoplasmic vesicle</keyword>
<keyword evidence="6 20" id="KW-0812">Transmembrane</keyword>
<dbReference type="PANTHER" id="PTHR11506">
    <property type="entry name" value="LYSOSOME-ASSOCIATED MEMBRANE GLYCOPROTEIN"/>
    <property type="match status" value="1"/>
</dbReference>
<protein>
    <recommendedName>
        <fullName evidence="18">Lysosome-associated membrane glycoprotein 5</fullName>
    </recommendedName>
    <alternativeName>
        <fullName evidence="19">Lysosome-associated membrane protein 5</fullName>
    </alternativeName>
</protein>
<dbReference type="GO" id="GO:0031902">
    <property type="term" value="C:late endosome membrane"/>
    <property type="evidence" value="ECO:0007669"/>
    <property type="project" value="TreeGrafter"/>
</dbReference>
<dbReference type="PROSITE" id="PS51407">
    <property type="entry name" value="LAMP_3"/>
    <property type="match status" value="1"/>
</dbReference>
<evidence type="ECO:0000256" key="6">
    <source>
        <dbReference type="ARBA" id="ARBA00022692"/>
    </source>
</evidence>
<feature type="transmembrane region" description="Helical" evidence="22">
    <location>
        <begin position="302"/>
        <end position="327"/>
    </location>
</feature>